<proteinExistence type="predicted"/>
<feature type="region of interest" description="Disordered" evidence="1">
    <location>
        <begin position="196"/>
        <end position="223"/>
    </location>
</feature>
<comment type="caution">
    <text evidence="2">The sequence shown here is derived from an EMBL/GenBank/DDBJ whole genome shotgun (WGS) entry which is preliminary data.</text>
</comment>
<reference evidence="2" key="1">
    <citation type="journal article" date="2014" name="Int. J. Syst. Evol. Microbiol.">
        <title>Complete genome sequence of Corynebacterium casei LMG S-19264T (=DSM 44701T), isolated from a smear-ripened cheese.</title>
        <authorList>
            <consortium name="US DOE Joint Genome Institute (JGI-PGF)"/>
            <person name="Walter F."/>
            <person name="Albersmeier A."/>
            <person name="Kalinowski J."/>
            <person name="Ruckert C."/>
        </authorList>
    </citation>
    <scope>NUCLEOTIDE SEQUENCE</scope>
    <source>
        <strain evidence="2">VKM B-1513</strain>
    </source>
</reference>
<evidence type="ECO:0000313" key="3">
    <source>
        <dbReference type="Proteomes" id="UP001143486"/>
    </source>
</evidence>
<dbReference type="AlphaFoldDB" id="A0A9W6MNP4"/>
<organism evidence="2 3">
    <name type="scientific">Maricaulis virginensis</name>
    <dbReference type="NCBI Taxonomy" id="144022"/>
    <lineage>
        <taxon>Bacteria</taxon>
        <taxon>Pseudomonadati</taxon>
        <taxon>Pseudomonadota</taxon>
        <taxon>Alphaproteobacteria</taxon>
        <taxon>Maricaulales</taxon>
        <taxon>Maricaulaceae</taxon>
        <taxon>Maricaulis</taxon>
    </lineage>
</organism>
<dbReference type="Proteomes" id="UP001143486">
    <property type="component" value="Unassembled WGS sequence"/>
</dbReference>
<dbReference type="EMBL" id="BSFE01000004">
    <property type="protein sequence ID" value="GLK52318.1"/>
    <property type="molecule type" value="Genomic_DNA"/>
</dbReference>
<evidence type="ECO:0000256" key="1">
    <source>
        <dbReference type="SAM" id="MobiDB-lite"/>
    </source>
</evidence>
<keyword evidence="3" id="KW-1185">Reference proteome</keyword>
<protein>
    <submittedName>
        <fullName evidence="2">Uncharacterized protein</fullName>
    </submittedName>
</protein>
<name>A0A9W6MNP4_9PROT</name>
<accession>A0A9W6MNP4</accession>
<evidence type="ECO:0000313" key="2">
    <source>
        <dbReference type="EMBL" id="GLK52318.1"/>
    </source>
</evidence>
<gene>
    <name evidence="2" type="ORF">GCM10017621_18260</name>
</gene>
<reference evidence="2" key="2">
    <citation type="submission" date="2023-01" db="EMBL/GenBank/DDBJ databases">
        <authorList>
            <person name="Sun Q."/>
            <person name="Evtushenko L."/>
        </authorList>
    </citation>
    <scope>NUCLEOTIDE SEQUENCE</scope>
    <source>
        <strain evidence="2">VKM B-1513</strain>
    </source>
</reference>
<sequence length="223" mass="24837">MSNVDLISLTKTLSRDPILALLEAASYIRSSVDVETVSEPEANRLSSFLNALLDRNDYNKVKKFDTDATDHLVEILRVISELEAEAVVDQLFEDIEACQEPIGFAKLNENEKSQIHSLLAKIRQLIESSDISDRKKNALYHRLAALHEEVDLVATSTDRFFAFMGDIAFTAGEMAKNAKPVVDAFKEIMSVLNSRRAEDEGVRLPSPDEILRLPGSDTEGEAK</sequence>